<dbReference type="EMBL" id="CAJVAP010000026">
    <property type="protein sequence ID" value="CAG7617118.1"/>
    <property type="molecule type" value="Genomic_DNA"/>
</dbReference>
<feature type="chain" id="PRO_5038459443" description="SLH domain-containing protein" evidence="2">
    <location>
        <begin position="27"/>
        <end position="910"/>
    </location>
</feature>
<dbReference type="Proteomes" id="UP000693892">
    <property type="component" value="Unassembled WGS sequence"/>
</dbReference>
<dbReference type="PROSITE" id="PS51272">
    <property type="entry name" value="SLH"/>
    <property type="match status" value="1"/>
</dbReference>
<reference evidence="4" key="1">
    <citation type="submission" date="2021-06" db="EMBL/GenBank/DDBJ databases">
        <authorList>
            <person name="Criscuolo A."/>
        </authorList>
    </citation>
    <scope>NUCLEOTIDE SEQUENCE</scope>
    <source>
        <strain evidence="4">CIP111803</strain>
    </source>
</reference>
<dbReference type="RefSeq" id="WP_218115998.1">
    <property type="nucleotide sequence ID" value="NZ_CAJVAP010000026.1"/>
</dbReference>
<feature type="compositionally biased region" description="Low complexity" evidence="1">
    <location>
        <begin position="57"/>
        <end position="66"/>
    </location>
</feature>
<proteinExistence type="predicted"/>
<comment type="caution">
    <text evidence="4">The sequence shown here is derived from an EMBL/GenBank/DDBJ whole genome shotgun (WGS) entry which is preliminary data.</text>
</comment>
<accession>A0A916JYY5</accession>
<evidence type="ECO:0000259" key="3">
    <source>
        <dbReference type="PROSITE" id="PS51272"/>
    </source>
</evidence>
<dbReference type="Pfam" id="PF00395">
    <property type="entry name" value="SLH"/>
    <property type="match status" value="1"/>
</dbReference>
<feature type="domain" description="SLH" evidence="3">
    <location>
        <begin position="784"/>
        <end position="850"/>
    </location>
</feature>
<name>A0A916JYY5_9MICO</name>
<dbReference type="AlphaFoldDB" id="A0A916JYY5"/>
<keyword evidence="5" id="KW-1185">Reference proteome</keyword>
<dbReference type="InterPro" id="IPR001119">
    <property type="entry name" value="SLH_dom"/>
</dbReference>
<feature type="region of interest" description="Disordered" evidence="1">
    <location>
        <begin position="119"/>
        <end position="170"/>
    </location>
</feature>
<sequence>MRATGRSLIGGVVAGAMLLSTLTACSTQEDATASPAPSAVTEPAEQPAQSLDTAQPAVDDGATAEAAADAAVASPTVEVVDEVEPVEVPEELEAAPVSVPVNGSLMVIHAESAAMIADETPGDEGDVDHDHADGTADDGAVEGDAASGDEAVRSDNVDPAAGGVWLTTEDGDMLPVDEGSFDGEIATGQEFAGEIVLSDAVQQTVQDRIDVAGPIPTAEAVAAAGAATQRVTLSGTVSAPLAAVKAPSKKTHKVYIFNFKNPIGTGFTSATVKKIATDTGTYWKKQTGGKFKGLSIKGYKSSSSYRDYCNMPALWKYAAKKFGKTVSYFEKSYRHLLVFVEQGNCGPAGLASIGATFHQGGTIWTDLAYADPVTSANMGLDITAHEMGHNLGLGHAQSRTCGNVNSLSGRIDTGHKWTWDGYPYQVKRPFSTCTDNEYNDRWSVMGDAFTAKPPALNIAQKYELGVANSSIKSVSSKKGAVQDLWIYAASADSGRRGLKVNGGKSGTIFVEYRTGTGQDSGIGGAISAWQGSAPAEGQITTGVRVLKSYAKGRYKWNGKWHTYRNIRSSVLAPRTTYTYYGNPTNGQAQGMAAGQKMYPYQNGVRITVLETNSTKAKVRVEFRKGFKNGGKSVTASVSGGGDPIAGKTLKVKTSGSWKTTFGGTPKKITQKYQWYRNGKAIKKATKSSYKTTRSDIGKQISVKVRPSAKGYITGKGSVSAKVNVQSPPYKDVLYGADGYTEIAFMKEQGIINGSTFSPKGTVTHDLLARLMWNANPPASYTPPSKSPFADVKTSRSGYKQIAYAYENGFITGTKKKGKRYFAPTKAATRGEIARAIFVLTGHDSSYPALSKSPYADLKKSSSFNFKAVSWMYNERVYTGAKKGGKRYFKSSSKVNRTVMAKFLYRAYYAS</sequence>
<feature type="region of interest" description="Disordered" evidence="1">
    <location>
        <begin position="29"/>
        <end position="66"/>
    </location>
</feature>
<gene>
    <name evidence="4" type="ORF">LEUCIP111803_02065</name>
</gene>
<evidence type="ECO:0000256" key="2">
    <source>
        <dbReference type="SAM" id="SignalP"/>
    </source>
</evidence>
<evidence type="ECO:0000313" key="4">
    <source>
        <dbReference type="EMBL" id="CAG7617118.1"/>
    </source>
</evidence>
<evidence type="ECO:0000256" key="1">
    <source>
        <dbReference type="SAM" id="MobiDB-lite"/>
    </source>
</evidence>
<dbReference type="PROSITE" id="PS51257">
    <property type="entry name" value="PROKAR_LIPOPROTEIN"/>
    <property type="match status" value="1"/>
</dbReference>
<feature type="signal peptide" evidence="2">
    <location>
        <begin position="1"/>
        <end position="26"/>
    </location>
</feature>
<keyword evidence="2" id="KW-0732">Signal</keyword>
<organism evidence="4 5">
    <name type="scientific">Leucobacter soli</name>
    <dbReference type="NCBI Taxonomy" id="2812850"/>
    <lineage>
        <taxon>Bacteria</taxon>
        <taxon>Bacillati</taxon>
        <taxon>Actinomycetota</taxon>
        <taxon>Actinomycetes</taxon>
        <taxon>Micrococcales</taxon>
        <taxon>Microbacteriaceae</taxon>
        <taxon>Leucobacter</taxon>
    </lineage>
</organism>
<protein>
    <recommendedName>
        <fullName evidence="3">SLH domain-containing protein</fullName>
    </recommendedName>
</protein>
<dbReference type="Pfam" id="PF13582">
    <property type="entry name" value="Reprolysin_3"/>
    <property type="match status" value="1"/>
</dbReference>
<evidence type="ECO:0000313" key="5">
    <source>
        <dbReference type="Proteomes" id="UP000693892"/>
    </source>
</evidence>